<dbReference type="RefSeq" id="WP_103011549.1">
    <property type="nucleotide sequence ID" value="NZ_QJTI01000009.1"/>
</dbReference>
<dbReference type="InterPro" id="IPR001647">
    <property type="entry name" value="HTH_TetR"/>
</dbReference>
<dbReference type="Gene3D" id="1.10.357.10">
    <property type="entry name" value="Tetracycline Repressor, domain 2"/>
    <property type="match status" value="1"/>
</dbReference>
<evidence type="ECO:0000259" key="3">
    <source>
        <dbReference type="PROSITE" id="PS50977"/>
    </source>
</evidence>
<evidence type="ECO:0000256" key="2">
    <source>
        <dbReference type="PROSITE-ProRule" id="PRU00335"/>
    </source>
</evidence>
<dbReference type="InterPro" id="IPR041678">
    <property type="entry name" value="TetR_C_16"/>
</dbReference>
<evidence type="ECO:0000313" key="4">
    <source>
        <dbReference type="EMBL" id="PYF02909.1"/>
    </source>
</evidence>
<keyword evidence="1 2" id="KW-0238">DNA-binding</keyword>
<dbReference type="GO" id="GO:0003677">
    <property type="term" value="F:DNA binding"/>
    <property type="evidence" value="ECO:0007669"/>
    <property type="project" value="UniProtKB-UniRule"/>
</dbReference>
<protein>
    <submittedName>
        <fullName evidence="4">TetR family transcriptional regulator</fullName>
    </submittedName>
</protein>
<dbReference type="AlphaFoldDB" id="A0A318TTC9"/>
<dbReference type="EMBL" id="QJTI01000009">
    <property type="protein sequence ID" value="PYF02909.1"/>
    <property type="molecule type" value="Genomic_DNA"/>
</dbReference>
<reference evidence="4 5" key="1">
    <citation type="submission" date="2018-06" db="EMBL/GenBank/DDBJ databases">
        <title>Genomic Encyclopedia of Archaeal and Bacterial Type Strains, Phase II (KMG-II): from individual species to whole genera.</title>
        <authorList>
            <person name="Goeker M."/>
        </authorList>
    </citation>
    <scope>NUCLEOTIDE SEQUENCE [LARGE SCALE GENOMIC DNA]</scope>
    <source>
        <strain evidence="4 5">JCM 11668</strain>
    </source>
</reference>
<organism evidence="4 5">
    <name type="scientific">Rhodopseudomonas faecalis</name>
    <dbReference type="NCBI Taxonomy" id="99655"/>
    <lineage>
        <taxon>Bacteria</taxon>
        <taxon>Pseudomonadati</taxon>
        <taxon>Pseudomonadota</taxon>
        <taxon>Alphaproteobacteria</taxon>
        <taxon>Hyphomicrobiales</taxon>
        <taxon>Nitrobacteraceae</taxon>
        <taxon>Rhodopseudomonas</taxon>
    </lineage>
</organism>
<evidence type="ECO:0000313" key="5">
    <source>
        <dbReference type="Proteomes" id="UP000248148"/>
    </source>
</evidence>
<feature type="DNA-binding region" description="H-T-H motif" evidence="2">
    <location>
        <begin position="33"/>
        <end position="52"/>
    </location>
</feature>
<proteinExistence type="predicted"/>
<dbReference type="OrthoDB" id="2356263at2"/>
<feature type="domain" description="HTH tetR-type" evidence="3">
    <location>
        <begin position="10"/>
        <end position="70"/>
    </location>
</feature>
<dbReference type="Pfam" id="PF00440">
    <property type="entry name" value="TetR_N"/>
    <property type="match status" value="1"/>
</dbReference>
<dbReference type="InterPro" id="IPR036271">
    <property type="entry name" value="Tet_transcr_reg_TetR-rel_C_sf"/>
</dbReference>
<dbReference type="PROSITE" id="PS50977">
    <property type="entry name" value="HTH_TETR_2"/>
    <property type="match status" value="1"/>
</dbReference>
<keyword evidence="5" id="KW-1185">Reference proteome</keyword>
<gene>
    <name evidence="4" type="ORF">BJ122_10940</name>
</gene>
<evidence type="ECO:0000256" key="1">
    <source>
        <dbReference type="ARBA" id="ARBA00023125"/>
    </source>
</evidence>
<dbReference type="SUPFAM" id="SSF46689">
    <property type="entry name" value="Homeodomain-like"/>
    <property type="match status" value="1"/>
</dbReference>
<dbReference type="Proteomes" id="UP000248148">
    <property type="component" value="Unassembled WGS sequence"/>
</dbReference>
<comment type="caution">
    <text evidence="4">The sequence shown here is derived from an EMBL/GenBank/DDBJ whole genome shotgun (WGS) entry which is preliminary data.</text>
</comment>
<accession>A0A318TTC9</accession>
<name>A0A318TTC9_9BRAD</name>
<dbReference type="SUPFAM" id="SSF48498">
    <property type="entry name" value="Tetracyclin repressor-like, C-terminal domain"/>
    <property type="match status" value="1"/>
</dbReference>
<dbReference type="InterPro" id="IPR009057">
    <property type="entry name" value="Homeodomain-like_sf"/>
</dbReference>
<sequence>MQRESAPVKITTRDRILNAAIARFSRHSYEATGLRDIAADVGIDVAYVHRSFGSKERLFAAAVEASLQPERFFAGAKADLATDLTNHVLARDPVRDADEIAPLDIVVHSLSSPEAASVLREVVVRNFITPLANKLEMSSQTPASLIASLLLGVGILRSVLGVAPLCDADRAALQQMLAEQVASLCAAKPQEPQVAATPASIGVEAEA</sequence>
<dbReference type="Pfam" id="PF17920">
    <property type="entry name" value="TetR_C_16"/>
    <property type="match status" value="1"/>
</dbReference>